<proteinExistence type="predicted"/>
<protein>
    <submittedName>
        <fullName evidence="3">Uncharacterized protein</fullName>
    </submittedName>
</protein>
<evidence type="ECO:0000256" key="2">
    <source>
        <dbReference type="SAM" id="Phobius"/>
    </source>
</evidence>
<dbReference type="Proteomes" id="UP000027002">
    <property type="component" value="Chromosome 2"/>
</dbReference>
<organism evidence="3 4">
    <name type="scientific">Ustilaginoidea virens</name>
    <name type="common">Rice false smut fungus</name>
    <name type="synonym">Villosiclava virens</name>
    <dbReference type="NCBI Taxonomy" id="1159556"/>
    <lineage>
        <taxon>Eukaryota</taxon>
        <taxon>Fungi</taxon>
        <taxon>Dikarya</taxon>
        <taxon>Ascomycota</taxon>
        <taxon>Pezizomycotina</taxon>
        <taxon>Sordariomycetes</taxon>
        <taxon>Hypocreomycetidae</taxon>
        <taxon>Hypocreales</taxon>
        <taxon>Clavicipitaceae</taxon>
        <taxon>Ustilaginoidea</taxon>
    </lineage>
</organism>
<sequence length="169" mass="19579">MFRRRLRGFPSEQRIYLNRVSLIQSELLQHSTRSFASARTTSSSSEITSRRRHPAGEADRDIKYRNSLKVKPLRRETETEIELDKSKDEQKDYQKRYDRAARKWMLNMIALPIFLVTGYCLFERLIMGHAPKTSPRITDNQTNASVRKRLGNADYAVCRSCLGHSTLGG</sequence>
<evidence type="ECO:0000256" key="1">
    <source>
        <dbReference type="SAM" id="MobiDB-lite"/>
    </source>
</evidence>
<dbReference type="GeneID" id="66063997"/>
<feature type="transmembrane region" description="Helical" evidence="2">
    <location>
        <begin position="104"/>
        <end position="126"/>
    </location>
</feature>
<evidence type="ECO:0000313" key="4">
    <source>
        <dbReference type="Proteomes" id="UP000027002"/>
    </source>
</evidence>
<dbReference type="AlphaFoldDB" id="A0A8E5MFZ7"/>
<keyword evidence="4" id="KW-1185">Reference proteome</keyword>
<gene>
    <name evidence="3" type="ORF">UV8b_03219</name>
</gene>
<dbReference type="RefSeq" id="XP_042996651.1">
    <property type="nucleotide sequence ID" value="XM_043140717.1"/>
</dbReference>
<keyword evidence="2" id="KW-0812">Transmembrane</keyword>
<dbReference type="OrthoDB" id="3784821at2759"/>
<keyword evidence="2" id="KW-1133">Transmembrane helix</keyword>
<dbReference type="KEGG" id="uvi:66063997"/>
<name>A0A8E5MFZ7_USTVR</name>
<feature type="region of interest" description="Disordered" evidence="1">
    <location>
        <begin position="34"/>
        <end position="59"/>
    </location>
</feature>
<keyword evidence="2" id="KW-0472">Membrane</keyword>
<accession>A0A8E5MFZ7</accession>
<dbReference type="EMBL" id="CP072754">
    <property type="protein sequence ID" value="QUC18978.1"/>
    <property type="molecule type" value="Genomic_DNA"/>
</dbReference>
<reference evidence="3" key="1">
    <citation type="submission" date="2020-03" db="EMBL/GenBank/DDBJ databases">
        <title>A mixture of massive structural variations and highly conserved coding sequences in Ustilaginoidea virens genome.</title>
        <authorList>
            <person name="Zhang K."/>
            <person name="Zhao Z."/>
            <person name="Zhang Z."/>
            <person name="Li Y."/>
            <person name="Hsiang T."/>
            <person name="Sun W."/>
        </authorList>
    </citation>
    <scope>NUCLEOTIDE SEQUENCE</scope>
    <source>
        <strain evidence="3">UV-8b</strain>
    </source>
</reference>
<feature type="compositionally biased region" description="Low complexity" evidence="1">
    <location>
        <begin position="34"/>
        <end position="47"/>
    </location>
</feature>
<evidence type="ECO:0000313" key="3">
    <source>
        <dbReference type="EMBL" id="QUC18978.1"/>
    </source>
</evidence>